<dbReference type="PATRIC" id="fig|889378.3.peg.2346"/>
<accession>H9ULL0</accession>
<name>H9ULL0_SPIAZ</name>
<sequence length="367" mass="39678">MKQWTEFTAHRFAEASAHTEDIRQGAAAAILAHDLQNAGQRPEEVQPDAQAARQEMGPTPEAALRKLHPRTAVLTLLAGSGSRWVKSIQAAEAGGTPTGFDLRKPRGLYPVPNLLPPEVCPADTLPIAAYSLAAVKDLGSHIIMTSGFEAEIEQEILQPLGFAPASYRFQQQELFAGKPLGHGAAALQAMPFWQEYEYVICNFGGDANNRQTIETALLTLAGLDTLGEDAGLLLPAALVANPAYTIETDSGGRPIAFHHAKLTGSETTADRGWSNVGLRLYRTRDLAEALRTLHDAHWHSDSGYQVPGNAGNELALDNADAWLAERRRARLLTIARPEEITPAKTLEAIPGFLQAVASLPGMRRYSE</sequence>
<dbReference type="Proteomes" id="UP000007383">
    <property type="component" value="Chromosome"/>
</dbReference>
<organism evidence="2 3">
    <name type="scientific">Spirochaeta africana (strain ATCC 700263 / DSM 8902 / Z-7692)</name>
    <dbReference type="NCBI Taxonomy" id="889378"/>
    <lineage>
        <taxon>Bacteria</taxon>
        <taxon>Pseudomonadati</taxon>
        <taxon>Spirochaetota</taxon>
        <taxon>Spirochaetia</taxon>
        <taxon>Spirochaetales</taxon>
        <taxon>Spirochaetaceae</taxon>
        <taxon>Spirochaeta</taxon>
    </lineage>
</organism>
<proteinExistence type="predicted"/>
<feature type="region of interest" description="Disordered" evidence="1">
    <location>
        <begin position="38"/>
        <end position="64"/>
    </location>
</feature>
<dbReference type="KEGG" id="sfc:Spiaf_2371"/>
<protein>
    <recommendedName>
        <fullName evidence="4">UDP-glucose pyrophosphorylase</fullName>
    </recommendedName>
</protein>
<evidence type="ECO:0000313" key="3">
    <source>
        <dbReference type="Proteomes" id="UP000007383"/>
    </source>
</evidence>
<dbReference type="AlphaFoldDB" id="H9ULL0"/>
<evidence type="ECO:0000313" key="2">
    <source>
        <dbReference type="EMBL" id="AFG38403.1"/>
    </source>
</evidence>
<dbReference type="RefSeq" id="WP_014456385.1">
    <property type="nucleotide sequence ID" value="NC_017098.1"/>
</dbReference>
<dbReference type="EMBL" id="CP003282">
    <property type="protein sequence ID" value="AFG38403.1"/>
    <property type="molecule type" value="Genomic_DNA"/>
</dbReference>
<gene>
    <name evidence="2" type="ordered locus">Spiaf_2371</name>
</gene>
<reference evidence="3" key="1">
    <citation type="journal article" date="2013" name="Stand. Genomic Sci.">
        <title>Complete genome sequence of the halophilic bacterium Spirochaeta africana type strain (Z-7692(T)) from the alkaline Lake Magadi in the East African Rift.</title>
        <authorList>
            <person name="Liolos K."/>
            <person name="Abt B."/>
            <person name="Scheuner C."/>
            <person name="Teshima H."/>
            <person name="Held B."/>
            <person name="Lapidus A."/>
            <person name="Nolan M."/>
            <person name="Lucas S."/>
            <person name="Deshpande S."/>
            <person name="Cheng J.F."/>
            <person name="Tapia R."/>
            <person name="Goodwin L.A."/>
            <person name="Pitluck S."/>
            <person name="Pagani I."/>
            <person name="Ivanova N."/>
            <person name="Mavromatis K."/>
            <person name="Mikhailova N."/>
            <person name="Huntemann M."/>
            <person name="Pati A."/>
            <person name="Chen A."/>
            <person name="Palaniappan K."/>
            <person name="Land M."/>
            <person name="Rohde M."/>
            <person name="Tindall B.J."/>
            <person name="Detter J.C."/>
            <person name="Goker M."/>
            <person name="Bristow J."/>
            <person name="Eisen J.A."/>
            <person name="Markowitz V."/>
            <person name="Hugenholtz P."/>
            <person name="Woyke T."/>
            <person name="Klenk H.P."/>
            <person name="Kyrpides N.C."/>
        </authorList>
    </citation>
    <scope>NUCLEOTIDE SEQUENCE</scope>
    <source>
        <strain evidence="3">ATCC 700263 / DSM 8902 / Z-7692</strain>
    </source>
</reference>
<evidence type="ECO:0000256" key="1">
    <source>
        <dbReference type="SAM" id="MobiDB-lite"/>
    </source>
</evidence>
<dbReference type="HOGENOM" id="CLU_754211_0_0_12"/>
<keyword evidence="3" id="KW-1185">Reference proteome</keyword>
<dbReference type="STRING" id="889378.Spiaf_2371"/>
<evidence type="ECO:0008006" key="4">
    <source>
        <dbReference type="Google" id="ProtNLM"/>
    </source>
</evidence>